<evidence type="ECO:0000256" key="1">
    <source>
        <dbReference type="SAM" id="Phobius"/>
    </source>
</evidence>
<keyword evidence="1" id="KW-1133">Transmembrane helix</keyword>
<gene>
    <name evidence="2" type="ordered locus">Nther_1049</name>
</gene>
<dbReference type="KEGG" id="nth:Nther_1049"/>
<protein>
    <submittedName>
        <fullName evidence="2">Uncharacterized protein</fullName>
    </submittedName>
</protein>
<accession>B2A110</accession>
<proteinExistence type="predicted"/>
<feature type="transmembrane region" description="Helical" evidence="1">
    <location>
        <begin position="20"/>
        <end position="38"/>
    </location>
</feature>
<reference evidence="2 3" key="2">
    <citation type="journal article" date="2011" name="J. Bacteriol.">
        <title>Complete genome sequence of the anaerobic, halophilic alkalithermophile Natranaerobius thermophilus JW/NM-WN-LF.</title>
        <authorList>
            <person name="Zhao B."/>
            <person name="Mesbah N.M."/>
            <person name="Dalin E."/>
            <person name="Goodwin L."/>
            <person name="Nolan M."/>
            <person name="Pitluck S."/>
            <person name="Chertkov O."/>
            <person name="Brettin T.S."/>
            <person name="Han J."/>
            <person name="Larimer F.W."/>
            <person name="Land M.L."/>
            <person name="Hauser L."/>
            <person name="Kyrpides N."/>
            <person name="Wiegel J."/>
        </authorList>
    </citation>
    <scope>NUCLEOTIDE SEQUENCE [LARGE SCALE GENOMIC DNA]</scope>
    <source>
        <strain evidence="3">ATCC BAA-1301 / DSM 18059 / JW/NM-WN-LF</strain>
    </source>
</reference>
<evidence type="ECO:0000313" key="2">
    <source>
        <dbReference type="EMBL" id="ACB84633.1"/>
    </source>
</evidence>
<dbReference type="Proteomes" id="UP000001683">
    <property type="component" value="Chromosome"/>
</dbReference>
<dbReference type="AlphaFoldDB" id="B2A110"/>
<name>B2A110_NATTJ</name>
<dbReference type="EMBL" id="CP001034">
    <property type="protein sequence ID" value="ACB84633.1"/>
    <property type="molecule type" value="Genomic_DNA"/>
</dbReference>
<dbReference type="RefSeq" id="WP_012447510.1">
    <property type="nucleotide sequence ID" value="NC_010718.1"/>
</dbReference>
<keyword evidence="1" id="KW-0472">Membrane</keyword>
<dbReference type="InParanoid" id="B2A110"/>
<keyword evidence="3" id="KW-1185">Reference proteome</keyword>
<sequence length="47" mass="5308">MSKVQIFLIPTWEGGMILTWIRELLTLVGHLALVVGFYKSSKAEMAE</sequence>
<keyword evidence="1" id="KW-0812">Transmembrane</keyword>
<organism evidence="2 3">
    <name type="scientific">Natranaerobius thermophilus (strain ATCC BAA-1301 / DSM 18059 / JW/NM-WN-LF)</name>
    <dbReference type="NCBI Taxonomy" id="457570"/>
    <lineage>
        <taxon>Bacteria</taxon>
        <taxon>Bacillati</taxon>
        <taxon>Bacillota</taxon>
        <taxon>Clostridia</taxon>
        <taxon>Natranaerobiales</taxon>
        <taxon>Natranaerobiaceae</taxon>
        <taxon>Natranaerobius</taxon>
    </lineage>
</organism>
<reference evidence="2 3" key="1">
    <citation type="submission" date="2008-04" db="EMBL/GenBank/DDBJ databases">
        <title>Complete sequence of chromosome of Natranaerobius thermophilus JW/NM-WN-LF.</title>
        <authorList>
            <consortium name="US DOE Joint Genome Institute"/>
            <person name="Copeland A."/>
            <person name="Lucas S."/>
            <person name="Lapidus A."/>
            <person name="Glavina del Rio T."/>
            <person name="Dalin E."/>
            <person name="Tice H."/>
            <person name="Bruce D."/>
            <person name="Goodwin L."/>
            <person name="Pitluck S."/>
            <person name="Chertkov O."/>
            <person name="Brettin T."/>
            <person name="Detter J.C."/>
            <person name="Han C."/>
            <person name="Kuske C.R."/>
            <person name="Schmutz J."/>
            <person name="Larimer F."/>
            <person name="Land M."/>
            <person name="Hauser L."/>
            <person name="Kyrpides N."/>
            <person name="Lykidis A."/>
            <person name="Mesbah N.M."/>
            <person name="Wiegel J."/>
        </authorList>
    </citation>
    <scope>NUCLEOTIDE SEQUENCE [LARGE SCALE GENOMIC DNA]</scope>
    <source>
        <strain evidence="3">ATCC BAA-1301 / DSM 18059 / JW/NM-WN-LF</strain>
    </source>
</reference>
<dbReference type="HOGENOM" id="CLU_3170584_0_0_9"/>
<evidence type="ECO:0000313" key="3">
    <source>
        <dbReference type="Proteomes" id="UP000001683"/>
    </source>
</evidence>
<dbReference type="STRING" id="457570.Nther_1049"/>